<evidence type="ECO:0000259" key="7">
    <source>
        <dbReference type="PROSITE" id="PS50011"/>
    </source>
</evidence>
<organism evidence="8 9">
    <name type="scientific">Hibiscus sabdariffa</name>
    <name type="common">roselle</name>
    <dbReference type="NCBI Taxonomy" id="183260"/>
    <lineage>
        <taxon>Eukaryota</taxon>
        <taxon>Viridiplantae</taxon>
        <taxon>Streptophyta</taxon>
        <taxon>Embryophyta</taxon>
        <taxon>Tracheophyta</taxon>
        <taxon>Spermatophyta</taxon>
        <taxon>Magnoliopsida</taxon>
        <taxon>eudicotyledons</taxon>
        <taxon>Gunneridae</taxon>
        <taxon>Pentapetalae</taxon>
        <taxon>rosids</taxon>
        <taxon>malvids</taxon>
        <taxon>Malvales</taxon>
        <taxon>Malvaceae</taxon>
        <taxon>Malvoideae</taxon>
        <taxon>Hibiscus</taxon>
    </lineage>
</organism>
<dbReference type="Gene3D" id="1.10.510.10">
    <property type="entry name" value="Transferase(Phosphotransferase) domain 1"/>
    <property type="match status" value="1"/>
</dbReference>
<evidence type="ECO:0000256" key="3">
    <source>
        <dbReference type="ARBA" id="ARBA00022777"/>
    </source>
</evidence>
<feature type="region of interest" description="Disordered" evidence="6">
    <location>
        <begin position="574"/>
        <end position="644"/>
    </location>
</feature>
<keyword evidence="3" id="KW-0418">Kinase</keyword>
<evidence type="ECO:0000256" key="5">
    <source>
        <dbReference type="PROSITE-ProRule" id="PRU10141"/>
    </source>
</evidence>
<evidence type="ECO:0000256" key="4">
    <source>
        <dbReference type="ARBA" id="ARBA00022840"/>
    </source>
</evidence>
<dbReference type="Pfam" id="PF05340">
    <property type="entry name" value="DUF740"/>
    <property type="match status" value="4"/>
</dbReference>
<keyword evidence="2 5" id="KW-0547">Nucleotide-binding</keyword>
<dbReference type="InterPro" id="IPR008271">
    <property type="entry name" value="Ser/Thr_kinase_AS"/>
</dbReference>
<dbReference type="CDD" id="cd14066">
    <property type="entry name" value="STKc_IRAK"/>
    <property type="match status" value="1"/>
</dbReference>
<feature type="compositionally biased region" description="Low complexity" evidence="6">
    <location>
        <begin position="1022"/>
        <end position="1034"/>
    </location>
</feature>
<dbReference type="InterPro" id="IPR008004">
    <property type="entry name" value="OCTOPUS-like"/>
</dbReference>
<dbReference type="EMBL" id="JBBPBM010000012">
    <property type="protein sequence ID" value="KAK8562256.1"/>
    <property type="molecule type" value="Genomic_DNA"/>
</dbReference>
<reference evidence="8 9" key="1">
    <citation type="journal article" date="2024" name="G3 (Bethesda)">
        <title>Genome assembly of Hibiscus sabdariffa L. provides insights into metabolisms of medicinal natural products.</title>
        <authorList>
            <person name="Kim T."/>
        </authorList>
    </citation>
    <scope>NUCLEOTIDE SEQUENCE [LARGE SCALE GENOMIC DNA]</scope>
    <source>
        <strain evidence="8">TK-2024</strain>
        <tissue evidence="8">Old leaves</tissue>
    </source>
</reference>
<evidence type="ECO:0000256" key="1">
    <source>
        <dbReference type="ARBA" id="ARBA00022679"/>
    </source>
</evidence>
<comment type="caution">
    <text evidence="8">The sequence shown here is derived from an EMBL/GenBank/DDBJ whole genome shotgun (WGS) entry which is preliminary data.</text>
</comment>
<proteinExistence type="predicted"/>
<evidence type="ECO:0000256" key="6">
    <source>
        <dbReference type="SAM" id="MobiDB-lite"/>
    </source>
</evidence>
<feature type="compositionally biased region" description="Basic and acidic residues" evidence="6">
    <location>
        <begin position="252"/>
        <end position="265"/>
    </location>
</feature>
<protein>
    <recommendedName>
        <fullName evidence="7">Protein kinase domain-containing protein</fullName>
    </recommendedName>
</protein>
<keyword evidence="1" id="KW-0808">Transferase</keyword>
<evidence type="ECO:0000313" key="8">
    <source>
        <dbReference type="EMBL" id="KAK8562256.1"/>
    </source>
</evidence>
<dbReference type="InterPro" id="IPR017441">
    <property type="entry name" value="Protein_kinase_ATP_BS"/>
</dbReference>
<keyword evidence="4 5" id="KW-0067">ATP-binding</keyword>
<feature type="region of interest" description="Disordered" evidence="6">
    <location>
        <begin position="243"/>
        <end position="276"/>
    </location>
</feature>
<name>A0ABR2EJT5_9ROSI</name>
<evidence type="ECO:0000256" key="2">
    <source>
        <dbReference type="ARBA" id="ARBA00022741"/>
    </source>
</evidence>
<dbReference type="PANTHER" id="PTHR31659">
    <property type="entry name" value="PROTEIN: UPF0503-LIKE PROTEIN, PUTATIVE (DUF740)-RELATED"/>
    <property type="match status" value="1"/>
</dbReference>
<dbReference type="Gene3D" id="3.30.200.20">
    <property type="entry name" value="Phosphorylase Kinase, domain 1"/>
    <property type="match status" value="1"/>
</dbReference>
<dbReference type="PROSITE" id="PS00107">
    <property type="entry name" value="PROTEIN_KINASE_ATP"/>
    <property type="match status" value="1"/>
</dbReference>
<dbReference type="SUPFAM" id="SSF56112">
    <property type="entry name" value="Protein kinase-like (PK-like)"/>
    <property type="match status" value="1"/>
</dbReference>
<sequence>MASHPHPHRRHSRRLYTCHRHPATTPVTGFCASCLRERLAGIQNDSPTTTPVSSTYQLRRSKSCSGGHDPSSSAASEPRRKSCDVRAHNTLHDLFAVDDKIKTLNVNIPPSNVEAFQDLEGGGGEGELKTMKEFIDLECGRKKASGKSLWEAASFFSKKLRSWGRKQSKKEKSEGLVLEKANRRGLRETQSEIGEYGLFGRRSCDTDPRLSVDFGRLSIEDSRFSIDEPRASWDGFFIGNQNPKVNEEPSVGEERLSVVKEEERSSPGGSAQTRDYYANSLTRRRGFDRSLSNRKISLGEAEDLKSSISNAKVSPETVGLFHGTKLLVTEKELRDSNWYSNVESGSKDVELVANGSVGQKTFNLKKVRGWKNVWSIWGLIQRRKQREAGDEDEDEDEDKNFGGDVGNGGRLVESGKKLRSVVNGDEYRCVGGNEGEGTLVDSLQKLRRFANGDESRARGNVADGTLAESLQKLRRAANGVENGNVVRDKLLRSYSVSARNSVDGSSFYRMSVSDAKGDGPKRRDHHMLQLNRSVRYSPNNLDNGLLRFYLTPLRSYRRSQSGRSRLRNSNSIVNISWRGQGQQGKEDPPFRASPSLATGKIKGTQEKDLQSPQLKKPPHPSMIQQDSRPSSLRDQHKTRPTKNYFKVASRKLAGFFKAFLLRKRKTDATDVNKMNSNTQVRRVSFSTSTDRSTGSEVRSSAGFKSFGSYGSSSSSSGRIPTPGFSFEDIWKATGNFSPENKIGEGGFGTVYKGRLKDGSLVAVKRAKKDKYDQGLPLQFKNEILTLSKIEHLNLVRLMGFLEHKDEQIVVVEYVPNGNLREHLDGVKGNGLEIAERLDIAIDVAHGVTYLHTYTDPPIIHRDIKASNILITEKLRAKVADFGFARLAMEDPSATHISTQVKGTAGYVDPEYTRTYQLTQKSDVYSFGVLLVELMTGRYPIESKRPVKERVTIRWAMKRLKEGEFVIAMDPKLRRTPASNMVVEEVLKLAQQCLAPIRQSRPSMKQCVEVLWRIRRDFKEIVSSSTAPSTSPCSANFPRRNPKSDRHLFGIQEGDSYGFISA</sequence>
<dbReference type="PANTHER" id="PTHR31659:SF0">
    <property type="entry name" value="EMB|CAB61945.1"/>
    <property type="match status" value="1"/>
</dbReference>
<dbReference type="Pfam" id="PF00069">
    <property type="entry name" value="Pkinase"/>
    <property type="match status" value="1"/>
</dbReference>
<feature type="region of interest" description="Disordered" evidence="6">
    <location>
        <begin position="1022"/>
        <end position="1046"/>
    </location>
</feature>
<dbReference type="PROSITE" id="PS50011">
    <property type="entry name" value="PROTEIN_KINASE_DOM"/>
    <property type="match status" value="1"/>
</dbReference>
<feature type="compositionally biased region" description="Polar residues" evidence="6">
    <location>
        <begin position="43"/>
        <end position="58"/>
    </location>
</feature>
<evidence type="ECO:0000313" key="9">
    <source>
        <dbReference type="Proteomes" id="UP001472677"/>
    </source>
</evidence>
<dbReference type="Proteomes" id="UP001472677">
    <property type="component" value="Unassembled WGS sequence"/>
</dbReference>
<feature type="domain" description="Protein kinase" evidence="7">
    <location>
        <begin position="736"/>
        <end position="1012"/>
    </location>
</feature>
<feature type="compositionally biased region" description="Acidic residues" evidence="6">
    <location>
        <begin position="389"/>
        <end position="398"/>
    </location>
</feature>
<dbReference type="InterPro" id="IPR011009">
    <property type="entry name" value="Kinase-like_dom_sf"/>
</dbReference>
<dbReference type="InterPro" id="IPR000719">
    <property type="entry name" value="Prot_kinase_dom"/>
</dbReference>
<feature type="region of interest" description="Disordered" evidence="6">
    <location>
        <begin position="385"/>
        <end position="409"/>
    </location>
</feature>
<feature type="region of interest" description="Disordered" evidence="6">
    <location>
        <begin position="43"/>
        <end position="82"/>
    </location>
</feature>
<keyword evidence="9" id="KW-1185">Reference proteome</keyword>
<dbReference type="SMART" id="SM00220">
    <property type="entry name" value="S_TKc"/>
    <property type="match status" value="1"/>
</dbReference>
<gene>
    <name evidence="8" type="ORF">V6N12_010342</name>
</gene>
<dbReference type="PROSITE" id="PS00108">
    <property type="entry name" value="PROTEIN_KINASE_ST"/>
    <property type="match status" value="1"/>
</dbReference>
<accession>A0ABR2EJT5</accession>
<feature type="binding site" evidence="5">
    <location>
        <position position="768"/>
    </location>
    <ligand>
        <name>ATP</name>
        <dbReference type="ChEBI" id="CHEBI:30616"/>
    </ligand>
</feature>